<organism evidence="2 3">
    <name type="scientific">Methanoculleus chikugoensis</name>
    <dbReference type="NCBI Taxonomy" id="118126"/>
    <lineage>
        <taxon>Archaea</taxon>
        <taxon>Methanobacteriati</taxon>
        <taxon>Methanobacteriota</taxon>
        <taxon>Stenosarchaea group</taxon>
        <taxon>Methanomicrobia</taxon>
        <taxon>Methanomicrobiales</taxon>
        <taxon>Methanomicrobiaceae</taxon>
        <taxon>Methanoculleus</taxon>
    </lineage>
</organism>
<dbReference type="AlphaFoldDB" id="A0A1M4MJX3"/>
<dbReference type="OrthoDB" id="135600at2157"/>
<dbReference type="STRING" id="118126.L21_1107"/>
<dbReference type="PANTHER" id="PTHR36836">
    <property type="entry name" value="COLANIC ACID BIOSYNTHESIS PROTEIN WCAK"/>
    <property type="match status" value="1"/>
</dbReference>
<dbReference type="EMBL" id="FMID01000025">
    <property type="protein sequence ID" value="SCL75215.1"/>
    <property type="molecule type" value="Genomic_DNA"/>
</dbReference>
<reference evidence="2 3" key="1">
    <citation type="submission" date="2016-08" db="EMBL/GenBank/DDBJ databases">
        <authorList>
            <person name="Seilhamer J.J."/>
        </authorList>
    </citation>
    <scope>NUCLEOTIDE SEQUENCE [LARGE SCALE GENOMIC DNA]</scope>
    <source>
        <strain evidence="2">L21-II-0</strain>
    </source>
</reference>
<dbReference type="InterPro" id="IPR007345">
    <property type="entry name" value="Polysacch_pyruvyl_Trfase"/>
</dbReference>
<feature type="domain" description="Polysaccharide pyruvyl transferase" evidence="1">
    <location>
        <begin position="15"/>
        <end position="335"/>
    </location>
</feature>
<dbReference type="PANTHER" id="PTHR36836:SF1">
    <property type="entry name" value="COLANIC ACID BIOSYNTHESIS PROTEIN WCAK"/>
    <property type="match status" value="1"/>
</dbReference>
<evidence type="ECO:0000313" key="2">
    <source>
        <dbReference type="EMBL" id="SCL75215.1"/>
    </source>
</evidence>
<evidence type="ECO:0000259" key="1">
    <source>
        <dbReference type="Pfam" id="PF04230"/>
    </source>
</evidence>
<name>A0A1M4MJX3_9EURY</name>
<dbReference type="RefSeq" id="WP_074369487.1">
    <property type="nucleotide sequence ID" value="NZ_FMID01000025.1"/>
</dbReference>
<dbReference type="Pfam" id="PF04230">
    <property type="entry name" value="PS_pyruv_trans"/>
    <property type="match status" value="1"/>
</dbReference>
<gene>
    <name evidence="2" type="ORF">L21_1107</name>
</gene>
<evidence type="ECO:0000313" key="3">
    <source>
        <dbReference type="Proteomes" id="UP000184671"/>
    </source>
</evidence>
<protein>
    <submittedName>
        <fullName evidence="2">Colanic acid biosynthesis protein</fullName>
    </submittedName>
</protein>
<proteinExistence type="predicted"/>
<sequence>MSNTFILAGNGSYGNKGCEAIVRGTTKVIRNFFKNPSFQCYSTFENDEVFKRQSSHESDRSVVHKSIYRPKGAVPLVFRALGPLGTRIRQKCEYKNMISALDEASAVLSVGGDTYAFDWGIPRLYTDLDDVVIRNNKPLIIWCASIGPFNQNPKYEDYILNHLKDVDGLFIREPKTIGYLKKNGIQDNVYHVGDPAFVMDPSKPNADQTPVIEKDAIGVNLSTLMAGYVTNGDREQWGNIAAKLIEQLHRSFERPIYLIPHVTRPVPSDNDYIFLKNTLKKSDINSDEIHLIPPNLSASESKWVIGNMCLFLGSRMHANIAALSSCVPTLSLAYSIKAKGINIDIFGSDDYCLQPGEISIERIINSLSHLTEDEMNVRQKLHEEIPKVQERAYNAGKYLKEILEEP</sequence>
<dbReference type="Proteomes" id="UP000184671">
    <property type="component" value="Unassembled WGS sequence"/>
</dbReference>
<accession>A0A1M4MJX3</accession>